<comment type="caution">
    <text evidence="3">Lacks conserved residue(s) required for the propagation of feature annotation.</text>
</comment>
<keyword evidence="1" id="KW-0677">Repeat</keyword>
<keyword evidence="4" id="KW-1133">Transmembrane helix</keyword>
<evidence type="ECO:0000256" key="1">
    <source>
        <dbReference type="ARBA" id="ARBA00022737"/>
    </source>
</evidence>
<reference evidence="7" key="1">
    <citation type="journal article" date="2008" name="Insect Biochem. Mol. Biol.">
        <title>The genome of a lepidopteran model insect, the silkworm Bombyx mori.</title>
        <authorList>
            <consortium name="International Silkworm Genome Consortium"/>
        </authorList>
    </citation>
    <scope>NUCLEOTIDE SEQUENCE [LARGE SCALE GENOMIC DNA]</scope>
    <source>
        <strain evidence="7">p50T</strain>
    </source>
</reference>
<dbReference type="PANTHER" id="PTHR22906:SF21">
    <property type="entry name" value="SEMA DOMAIN-CONTAINING PROTEIN"/>
    <property type="match status" value="1"/>
</dbReference>
<dbReference type="PRINTS" id="PR01705">
    <property type="entry name" value="TSP1REPEAT"/>
</dbReference>
<keyword evidence="7" id="KW-1185">Reference proteome</keyword>
<dbReference type="PROSITE" id="PS50092">
    <property type="entry name" value="TSP1"/>
    <property type="match status" value="4"/>
</dbReference>
<dbReference type="Pfam" id="PF00090">
    <property type="entry name" value="TSP_1"/>
    <property type="match status" value="4"/>
</dbReference>
<dbReference type="PROSITE" id="PS50025">
    <property type="entry name" value="LAM_G_DOMAIN"/>
    <property type="match status" value="1"/>
</dbReference>
<dbReference type="SUPFAM" id="SSF49899">
    <property type="entry name" value="Concanavalin A-like lectins/glucanases"/>
    <property type="match status" value="2"/>
</dbReference>
<keyword evidence="4" id="KW-0472">Membrane</keyword>
<evidence type="ECO:0000259" key="5">
    <source>
        <dbReference type="PROSITE" id="PS50025"/>
    </source>
</evidence>
<dbReference type="SMART" id="SM00209">
    <property type="entry name" value="TSP1"/>
    <property type="match status" value="4"/>
</dbReference>
<reference evidence="6" key="2">
    <citation type="submission" date="2022-06" db="UniProtKB">
        <authorList>
            <consortium name="EnsemblMetazoa"/>
        </authorList>
    </citation>
    <scope>IDENTIFICATION</scope>
    <source>
        <strain evidence="6">p50T (Dazao)</strain>
    </source>
</reference>
<evidence type="ECO:0000256" key="3">
    <source>
        <dbReference type="PROSITE-ProRule" id="PRU00122"/>
    </source>
</evidence>
<dbReference type="InterPro" id="IPR001791">
    <property type="entry name" value="Laminin_G"/>
</dbReference>
<dbReference type="InterPro" id="IPR052065">
    <property type="entry name" value="Compl_asym_regulator"/>
</dbReference>
<dbReference type="EnsemblMetazoa" id="XM_004932779.4">
    <property type="protein sequence ID" value="XP_004932836.2"/>
    <property type="gene ID" value="LOC101737605"/>
</dbReference>
<feature type="transmembrane region" description="Helical" evidence="4">
    <location>
        <begin position="870"/>
        <end position="892"/>
    </location>
</feature>
<dbReference type="Gene3D" id="2.60.120.200">
    <property type="match status" value="2"/>
</dbReference>
<dbReference type="FunFam" id="2.20.100.10:FF:000002">
    <property type="entry name" value="Unc-5 netrin receptor C"/>
    <property type="match status" value="1"/>
</dbReference>
<organism evidence="6 7">
    <name type="scientific">Bombyx mori</name>
    <name type="common">Silk moth</name>
    <dbReference type="NCBI Taxonomy" id="7091"/>
    <lineage>
        <taxon>Eukaryota</taxon>
        <taxon>Metazoa</taxon>
        <taxon>Ecdysozoa</taxon>
        <taxon>Arthropoda</taxon>
        <taxon>Hexapoda</taxon>
        <taxon>Insecta</taxon>
        <taxon>Pterygota</taxon>
        <taxon>Neoptera</taxon>
        <taxon>Endopterygota</taxon>
        <taxon>Lepidoptera</taxon>
        <taxon>Glossata</taxon>
        <taxon>Ditrysia</taxon>
        <taxon>Bombycoidea</taxon>
        <taxon>Bombycidae</taxon>
        <taxon>Bombycinae</taxon>
        <taxon>Bombyx</taxon>
    </lineage>
</organism>
<accession>A0A8R1WL99</accession>
<keyword evidence="2" id="KW-1015">Disulfide bond</keyword>
<keyword evidence="4" id="KW-0812">Transmembrane</keyword>
<dbReference type="SMART" id="SM00282">
    <property type="entry name" value="LamG"/>
    <property type="match status" value="2"/>
</dbReference>
<dbReference type="Gene3D" id="2.20.100.10">
    <property type="entry name" value="Thrombospondin type-1 (TSP1) repeat"/>
    <property type="match status" value="4"/>
</dbReference>
<sequence length="1101" mass="123839">MTFAVSLIENTLNIVEMVMYISRLKEIVIISWIIDVSLSKKPRSKRQQEIWRVECEIGIISDPECPVDGGWSPWSSWSPCYGSCDQLGHQRRYRECNNPPPFEDGIMCSGEAEQIRSCYLTNCTVNDYKELIKGDAIRNDAFRHLETVPSLMERCLQTECPFEAIDVALNADNTWQLNAEALWNSLQCVKHNMGCPIIGEWSAWGTWSSCGARCGHGFRWRLRRCDAPPPSEALLICSGYPLQTDECVGDQCAIDIRNSNGAWGEWSPWTACSESCGIGLRRRRRSCLEMRTPISTSTWGTHCKGQHDELEMCENKKCSLNGGWSGWGPWGPCSQTCGAGRRSRSRSCTRPIPAGNGSPCMGQRTEIGSCHMLPCNAYTHVVALFNGDSSIQYNFANMHSTLFHFYIRFLPISPHGTLVRRGTLHGPYVRLSLQTWHICLDASGLAPSCSLPRICSHSVIEPAVWHSVLVTVTNEAATLRLDDSPVTLKNTFPCDPDLPNDEVEEIIVGERFHGEVQELILNFMPLQLMSERYRRKSGFYPTGVTNLAYEKANMEEGYINLDNDQYIRIPCFLNQEEWRIGLTLKPRSEIGTILFLKNKMNWLHLSLQNMRLKLKLVLPNFHSECISSFECSSEQWLDIAVTKKRDANSIEAVLNSGERIHVTFQDIESSFVCRDANNKCKKPKQSTEGHLTDKIKVDSLLISLCTDEFFVGGVPKNINVLVSEEFPTFTGIVASITVDNILLDIHQLSIERNKNGIVQMSSRTASVSGSYHETSLGRSNRLNLTCLHARNVRNHNEADWFLLDTAIKDEMNGETVQFVDDSRLLKLFASMDSDLRGFYTCRARSNKRMQNIITYGVLGKIQYKLSGPDATTAVAVITTIALAIFTLGWLFMEGIHDLRDGYGFFRDAYLSPEEEADAVCEFIDQNKHLVGSASAVKIAKAKARRKARHLASRLSFGAQEPQGLLEHEVDEDNIPSEPEELPALPEIQSSIEASHNVLRCEPNYISSPGHGSFSSPRTKFTSTSSLEMTSPRVLCSRLLIAKRMYSPRKTSISNRKSITENVSNPRKTRSKLFTIKSSSGLQQSAAQKILQKFQELKKYDS</sequence>
<dbReference type="AlphaFoldDB" id="A0A8R1WL99"/>
<protein>
    <recommendedName>
        <fullName evidence="5">Laminin G domain-containing protein</fullName>
    </recommendedName>
</protein>
<dbReference type="InterPro" id="IPR013320">
    <property type="entry name" value="ConA-like_dom_sf"/>
</dbReference>
<evidence type="ECO:0000256" key="4">
    <source>
        <dbReference type="SAM" id="Phobius"/>
    </source>
</evidence>
<dbReference type="FunFam" id="2.20.100.10:FF:000001">
    <property type="entry name" value="semaphorin-5A isoform X1"/>
    <property type="match status" value="2"/>
</dbReference>
<dbReference type="Proteomes" id="UP000005204">
    <property type="component" value="Unassembled WGS sequence"/>
</dbReference>
<dbReference type="SUPFAM" id="SSF82895">
    <property type="entry name" value="TSP-1 type 1 repeat"/>
    <property type="match status" value="4"/>
</dbReference>
<evidence type="ECO:0000313" key="6">
    <source>
        <dbReference type="EnsemblMetazoa" id="XP_004932836.2"/>
    </source>
</evidence>
<evidence type="ECO:0000313" key="7">
    <source>
        <dbReference type="Proteomes" id="UP000005204"/>
    </source>
</evidence>
<dbReference type="PANTHER" id="PTHR22906">
    <property type="entry name" value="PROPERDIN"/>
    <property type="match status" value="1"/>
</dbReference>
<evidence type="ECO:0000256" key="2">
    <source>
        <dbReference type="ARBA" id="ARBA00023157"/>
    </source>
</evidence>
<proteinExistence type="predicted"/>
<dbReference type="InterPro" id="IPR000884">
    <property type="entry name" value="TSP1_rpt"/>
</dbReference>
<name>A0A8R1WL99_BOMMO</name>
<dbReference type="InterPro" id="IPR036383">
    <property type="entry name" value="TSP1_rpt_sf"/>
</dbReference>
<feature type="domain" description="Laminin G" evidence="5">
    <location>
        <begin position="380"/>
        <end position="571"/>
    </location>
</feature>